<evidence type="ECO:0000259" key="7">
    <source>
        <dbReference type="PROSITE" id="PS50850"/>
    </source>
</evidence>
<feature type="domain" description="Major facilitator superfamily (MFS) profile" evidence="7">
    <location>
        <begin position="29"/>
        <end position="441"/>
    </location>
</feature>
<reference evidence="9" key="1">
    <citation type="submission" date="2016-11" db="EMBL/GenBank/DDBJ databases">
        <authorList>
            <person name="Varghese N."/>
            <person name="Submissions S."/>
        </authorList>
    </citation>
    <scope>NUCLEOTIDE SEQUENCE [LARGE SCALE GENOMIC DNA]</scope>
    <source>
        <strain evidence="9">DSM 10349</strain>
    </source>
</reference>
<feature type="transmembrane region" description="Helical" evidence="6">
    <location>
        <begin position="153"/>
        <end position="176"/>
    </location>
</feature>
<evidence type="ECO:0000256" key="6">
    <source>
        <dbReference type="SAM" id="Phobius"/>
    </source>
</evidence>
<gene>
    <name evidence="8" type="ORF">SAMN02745123_01695</name>
</gene>
<organism evidence="8 9">
    <name type="scientific">Desulforamulus aeronauticus DSM 10349</name>
    <dbReference type="NCBI Taxonomy" id="1121421"/>
    <lineage>
        <taxon>Bacteria</taxon>
        <taxon>Bacillati</taxon>
        <taxon>Bacillota</taxon>
        <taxon>Clostridia</taxon>
        <taxon>Eubacteriales</taxon>
        <taxon>Peptococcaceae</taxon>
        <taxon>Desulforamulus</taxon>
    </lineage>
</organism>
<dbReference type="InterPro" id="IPR011701">
    <property type="entry name" value="MFS"/>
</dbReference>
<dbReference type="Gene3D" id="1.20.1250.20">
    <property type="entry name" value="MFS general substrate transporter like domains"/>
    <property type="match status" value="1"/>
</dbReference>
<feature type="transmembrane region" description="Helical" evidence="6">
    <location>
        <begin position="182"/>
        <end position="201"/>
    </location>
</feature>
<proteinExistence type="predicted"/>
<keyword evidence="4 6" id="KW-1133">Transmembrane helix</keyword>
<dbReference type="RefSeq" id="WP_072913044.1">
    <property type="nucleotide sequence ID" value="NZ_FRAR01000012.1"/>
</dbReference>
<evidence type="ECO:0000256" key="4">
    <source>
        <dbReference type="ARBA" id="ARBA00022989"/>
    </source>
</evidence>
<feature type="transmembrane region" description="Helical" evidence="6">
    <location>
        <begin position="327"/>
        <end position="345"/>
    </location>
</feature>
<dbReference type="InterPro" id="IPR005829">
    <property type="entry name" value="Sugar_transporter_CS"/>
</dbReference>
<feature type="transmembrane region" description="Helical" evidence="6">
    <location>
        <begin position="118"/>
        <end position="141"/>
    </location>
</feature>
<keyword evidence="5 6" id="KW-0472">Membrane</keyword>
<feature type="transmembrane region" description="Helical" evidence="6">
    <location>
        <begin position="265"/>
        <end position="286"/>
    </location>
</feature>
<dbReference type="EMBL" id="FRAR01000012">
    <property type="protein sequence ID" value="SHK39029.1"/>
    <property type="molecule type" value="Genomic_DNA"/>
</dbReference>
<dbReference type="SUPFAM" id="SSF103473">
    <property type="entry name" value="MFS general substrate transporter"/>
    <property type="match status" value="1"/>
</dbReference>
<feature type="transmembrane region" description="Helical" evidence="6">
    <location>
        <begin position="21"/>
        <end position="39"/>
    </location>
</feature>
<dbReference type="CDD" id="cd17316">
    <property type="entry name" value="MFS_SV2_like"/>
    <property type="match status" value="1"/>
</dbReference>
<keyword evidence="3 6" id="KW-0812">Transmembrane</keyword>
<sequence>MSIHAESNTARRKNNYFDNIPVSRQHLLLFILIVLSYFFEQLDNNNFAFIAPAIVKNGFVTQAQIGTITGIYFLGMTLGGFLGGIISDLIGRRKTFLMSMLIFSSASILNGLTNSFEMFVFARAATGFGIFMMMVTSIAYISEMSPGESRGKWQSITAAGGFCAMPVIGIISRAIIPMSPDAYRIIFYLGGAGFITFLLGLKYLKESPRWLVAKGRVAEAEQVVKELSGHDIDLSEVAKNVPPKVNAWDQFIGMFSGKYMKRTSVLLLFGIPANICAFVLAVWIPTLAGMKGFTMEQSLSIGVAFMAGAPVGMFLFSFFSDKGGRKIPLAIGVMCTAVAAMVYAYVGNSYILTMVVAFILNAFVMGYGFVAMAYVPEHYPTQMRNTAVGAINGFQRLGVSFSQPFIPIIATTYGVKGLFIGIFVVYTFAAAVVFFLGQRTGGIPLEQIE</sequence>
<evidence type="ECO:0000256" key="3">
    <source>
        <dbReference type="ARBA" id="ARBA00022692"/>
    </source>
</evidence>
<name>A0A1M6S318_9FIRM</name>
<dbReference type="PANTHER" id="PTHR23508">
    <property type="entry name" value="CARBOXYLIC ACID TRANSPORTER PROTEIN HOMOLOG"/>
    <property type="match status" value="1"/>
</dbReference>
<dbReference type="STRING" id="1121421.SAMN02745123_01695"/>
<evidence type="ECO:0000256" key="1">
    <source>
        <dbReference type="ARBA" id="ARBA00004651"/>
    </source>
</evidence>
<dbReference type="GO" id="GO:0005886">
    <property type="term" value="C:plasma membrane"/>
    <property type="evidence" value="ECO:0007669"/>
    <property type="project" value="UniProtKB-SubCell"/>
</dbReference>
<comment type="subcellular location">
    <subcellularLocation>
        <location evidence="1">Cell membrane</location>
        <topology evidence="1">Multi-pass membrane protein</topology>
    </subcellularLocation>
</comment>
<dbReference type="InterPro" id="IPR036259">
    <property type="entry name" value="MFS_trans_sf"/>
</dbReference>
<dbReference type="PROSITE" id="PS50850">
    <property type="entry name" value="MFS"/>
    <property type="match status" value="1"/>
</dbReference>
<keyword evidence="2" id="KW-0813">Transport</keyword>
<feature type="transmembrane region" description="Helical" evidence="6">
    <location>
        <begin position="298"/>
        <end position="320"/>
    </location>
</feature>
<dbReference type="AlphaFoldDB" id="A0A1M6S318"/>
<feature type="transmembrane region" description="Helical" evidence="6">
    <location>
        <begin position="95"/>
        <end position="112"/>
    </location>
</feature>
<evidence type="ECO:0000256" key="2">
    <source>
        <dbReference type="ARBA" id="ARBA00022448"/>
    </source>
</evidence>
<dbReference type="OrthoDB" id="9787026at2"/>
<dbReference type="PANTHER" id="PTHR23508:SF10">
    <property type="entry name" value="CARBOXYLIC ACID TRANSPORTER PROTEIN HOMOLOG"/>
    <property type="match status" value="1"/>
</dbReference>
<evidence type="ECO:0000313" key="9">
    <source>
        <dbReference type="Proteomes" id="UP000183997"/>
    </source>
</evidence>
<feature type="transmembrane region" description="Helical" evidence="6">
    <location>
        <begin position="351"/>
        <end position="375"/>
    </location>
</feature>
<feature type="transmembrane region" description="Helical" evidence="6">
    <location>
        <begin position="59"/>
        <end position="83"/>
    </location>
</feature>
<dbReference type="Pfam" id="PF07690">
    <property type="entry name" value="MFS_1"/>
    <property type="match status" value="1"/>
</dbReference>
<feature type="transmembrane region" description="Helical" evidence="6">
    <location>
        <begin position="418"/>
        <end position="437"/>
    </location>
</feature>
<protein>
    <submittedName>
        <fullName evidence="8">MFS transporter, putative metabolite:H+ symporter</fullName>
    </submittedName>
</protein>
<dbReference type="InterPro" id="IPR020846">
    <property type="entry name" value="MFS_dom"/>
</dbReference>
<evidence type="ECO:0000313" key="8">
    <source>
        <dbReference type="EMBL" id="SHK39029.1"/>
    </source>
</evidence>
<dbReference type="PROSITE" id="PS00216">
    <property type="entry name" value="SUGAR_TRANSPORT_1"/>
    <property type="match status" value="1"/>
</dbReference>
<accession>A0A1M6S318</accession>
<keyword evidence="9" id="KW-1185">Reference proteome</keyword>
<dbReference type="Proteomes" id="UP000183997">
    <property type="component" value="Unassembled WGS sequence"/>
</dbReference>
<dbReference type="GO" id="GO:0046943">
    <property type="term" value="F:carboxylic acid transmembrane transporter activity"/>
    <property type="evidence" value="ECO:0007669"/>
    <property type="project" value="TreeGrafter"/>
</dbReference>
<evidence type="ECO:0000256" key="5">
    <source>
        <dbReference type="ARBA" id="ARBA00023136"/>
    </source>
</evidence>